<dbReference type="GeneID" id="83695326"/>
<dbReference type="Proteomes" id="UP001224674">
    <property type="component" value="Chromosome"/>
</dbReference>
<sequence length="207" mass="23511">MTTDTLDLLHQLTRTHKTTIENDDGTRQYVEVHSYLAQLQDAITGKSRGRGGNQTSAPLSTNALDLWHEIAETTLQHWPGYGRPHLARTPLHRRIQQWASVALNSNDEHDEATLNKHLARWVREIQALFEPSVELSAPCPECHETYVWRHEAGENIRKRCLTFNKHRATCINCKTTWEGKASMANLARIINHDAPINGTPAHTSQTE</sequence>
<evidence type="ECO:0000313" key="4">
    <source>
        <dbReference type="Proteomes" id="UP001224674"/>
    </source>
</evidence>
<dbReference type="Pfam" id="PF24029">
    <property type="entry name" value="DUF7340"/>
    <property type="match status" value="1"/>
</dbReference>
<keyword evidence="4" id="KW-1185">Reference proteome</keyword>
<name>A0AAJ6DDF2_9MICC</name>
<dbReference type="Pfam" id="PF24030">
    <property type="entry name" value="DUF7341"/>
    <property type="match status" value="1"/>
</dbReference>
<proteinExistence type="predicted"/>
<evidence type="ECO:0000259" key="2">
    <source>
        <dbReference type="Pfam" id="PF24030"/>
    </source>
</evidence>
<dbReference type="AlphaFoldDB" id="A0AAJ6DDF2"/>
<evidence type="ECO:0000313" key="3">
    <source>
        <dbReference type="EMBL" id="WGH94156.1"/>
    </source>
</evidence>
<dbReference type="EMBL" id="CP122566">
    <property type="protein sequence ID" value="WGH94156.1"/>
    <property type="molecule type" value="Genomic_DNA"/>
</dbReference>
<reference evidence="3 4" key="1">
    <citation type="submission" date="2023-03" db="EMBL/GenBank/DDBJ databases">
        <title>Complete genome sequences of several Auritidibacter ignavus strains isolated from ear infections.</title>
        <authorList>
            <person name="Baehr T."/>
            <person name="Baumhoegger A.M."/>
        </authorList>
    </citation>
    <scope>NUCLEOTIDE SEQUENCE [LARGE SCALE GENOMIC DNA]</scope>
    <source>
        <strain evidence="3 4">BABAE-6</strain>
    </source>
</reference>
<dbReference type="InterPro" id="IPR055765">
    <property type="entry name" value="DUF7341"/>
</dbReference>
<dbReference type="InterPro" id="IPR055764">
    <property type="entry name" value="DUF7340"/>
</dbReference>
<feature type="domain" description="DUF7340" evidence="1">
    <location>
        <begin position="132"/>
        <end position="190"/>
    </location>
</feature>
<organism evidence="3 4">
    <name type="scientific">Auritidibacter ignavus</name>
    <dbReference type="NCBI Taxonomy" id="678932"/>
    <lineage>
        <taxon>Bacteria</taxon>
        <taxon>Bacillati</taxon>
        <taxon>Actinomycetota</taxon>
        <taxon>Actinomycetes</taxon>
        <taxon>Micrococcales</taxon>
        <taxon>Micrococcaceae</taxon>
        <taxon>Auritidibacter</taxon>
    </lineage>
</organism>
<gene>
    <name evidence="3" type="ORF">QDX21_05020</name>
</gene>
<evidence type="ECO:0000259" key="1">
    <source>
        <dbReference type="Pfam" id="PF24029"/>
    </source>
</evidence>
<accession>A0AAJ6DDF2</accession>
<dbReference type="RefSeq" id="WP_122548808.1">
    <property type="nucleotide sequence ID" value="NZ_CP122561.1"/>
</dbReference>
<feature type="domain" description="DUF7341" evidence="2">
    <location>
        <begin position="9"/>
        <end position="129"/>
    </location>
</feature>
<protein>
    <submittedName>
        <fullName evidence="3">Uncharacterized protein</fullName>
    </submittedName>
</protein>